<dbReference type="RefSeq" id="WP_350244978.1">
    <property type="nucleotide sequence ID" value="NZ_CP158299.1"/>
</dbReference>
<evidence type="ECO:0000313" key="2">
    <source>
        <dbReference type="EMBL" id="XBV86887.1"/>
    </source>
</evidence>
<dbReference type="EMBL" id="CP158299">
    <property type="protein sequence ID" value="XBV86887.1"/>
    <property type="molecule type" value="Genomic_DNA"/>
</dbReference>
<dbReference type="InterPro" id="IPR029063">
    <property type="entry name" value="SAM-dependent_MTases_sf"/>
</dbReference>
<organism evidence="2">
    <name type="scientific">Deinococcus sonorensis KR-87</name>
    <dbReference type="NCBI Taxonomy" id="694439"/>
    <lineage>
        <taxon>Bacteria</taxon>
        <taxon>Thermotogati</taxon>
        <taxon>Deinococcota</taxon>
        <taxon>Deinococci</taxon>
        <taxon>Deinococcales</taxon>
        <taxon>Deinococcaceae</taxon>
        <taxon>Deinococcus</taxon>
    </lineage>
</organism>
<protein>
    <submittedName>
        <fullName evidence="2">Class I SAM-dependent methyltransferase</fullName>
        <ecNumber evidence="2">2.1.1.-</ecNumber>
    </submittedName>
</protein>
<dbReference type="Pfam" id="PF13649">
    <property type="entry name" value="Methyltransf_25"/>
    <property type="match status" value="1"/>
</dbReference>
<dbReference type="SUPFAM" id="SSF53335">
    <property type="entry name" value="S-adenosyl-L-methionine-dependent methyltransferases"/>
    <property type="match status" value="1"/>
</dbReference>
<proteinExistence type="predicted"/>
<dbReference type="Gene3D" id="3.40.50.150">
    <property type="entry name" value="Vaccinia Virus protein VP39"/>
    <property type="match status" value="1"/>
</dbReference>
<keyword evidence="2" id="KW-0808">Transferase</keyword>
<dbReference type="AlphaFoldDB" id="A0AAU7UE63"/>
<dbReference type="CDD" id="cd02440">
    <property type="entry name" value="AdoMet_MTases"/>
    <property type="match status" value="1"/>
</dbReference>
<dbReference type="PANTHER" id="PTHR43591">
    <property type="entry name" value="METHYLTRANSFERASE"/>
    <property type="match status" value="1"/>
</dbReference>
<dbReference type="InterPro" id="IPR041698">
    <property type="entry name" value="Methyltransf_25"/>
</dbReference>
<sequence>MEPLARVLDFYQSGQELERLTTGLGRLEAERTRALITRFQPSSARTVLDVGGGPGAHALWLAASGLEVHLLDAVPLHVEAALRRSAAAPRGLASAVVGDARALPYPDATADMVLLLGPLYHLTDPQDWANALTEAFRCVRPGGVVFAAAIHRGASTVVGAQRGWVLDQAYLGMLEREWITGEHRRPAEWPRLLVDAHFHSPQELTAELETAGFSVERVFGLEGPGWLMPDFSEAVQDPETREKLLWLASLLEDEPALSPHILAVATRPT</sequence>
<keyword evidence="2" id="KW-0489">Methyltransferase</keyword>
<dbReference type="GO" id="GO:0008168">
    <property type="term" value="F:methyltransferase activity"/>
    <property type="evidence" value="ECO:0007669"/>
    <property type="project" value="UniProtKB-KW"/>
</dbReference>
<dbReference type="KEGG" id="dsc:ABOD76_11425"/>
<feature type="domain" description="Methyltransferase" evidence="1">
    <location>
        <begin position="47"/>
        <end position="143"/>
    </location>
</feature>
<accession>A0AAU7UE63</accession>
<dbReference type="EC" id="2.1.1.-" evidence="2"/>
<gene>
    <name evidence="2" type="ORF">ABOD76_11425</name>
</gene>
<dbReference type="GO" id="GO:0032259">
    <property type="term" value="P:methylation"/>
    <property type="evidence" value="ECO:0007669"/>
    <property type="project" value="UniProtKB-KW"/>
</dbReference>
<reference evidence="2" key="1">
    <citation type="submission" date="2024-06" db="EMBL/GenBank/DDBJ databases">
        <title>Draft Genome Sequence of Deinococcus sonorensis Type Strain KR-87, a Biofilm Producing Representative of the Genus Deinococcus.</title>
        <authorList>
            <person name="Boren L.S."/>
            <person name="Grosso R.A."/>
            <person name="Hugenberg-Cox A.N."/>
            <person name="Hill J.T.E."/>
            <person name="Albert C.M."/>
            <person name="Tuohy J.M."/>
        </authorList>
    </citation>
    <scope>NUCLEOTIDE SEQUENCE</scope>
    <source>
        <strain evidence="2">KR-87</strain>
    </source>
</reference>
<evidence type="ECO:0000259" key="1">
    <source>
        <dbReference type="Pfam" id="PF13649"/>
    </source>
</evidence>
<name>A0AAU7UE63_9DEIO</name>